<dbReference type="SUPFAM" id="SSF48452">
    <property type="entry name" value="TPR-like"/>
    <property type="match status" value="1"/>
</dbReference>
<keyword evidence="9 11" id="KW-0472">Membrane</keyword>
<evidence type="ECO:0000256" key="4">
    <source>
        <dbReference type="ARBA" id="ARBA00022676"/>
    </source>
</evidence>
<organism evidence="12 13">
    <name type="scientific">Octopus sinensis</name>
    <name type="common">East Asian common octopus</name>
    <dbReference type="NCBI Taxonomy" id="2607531"/>
    <lineage>
        <taxon>Eukaryota</taxon>
        <taxon>Metazoa</taxon>
        <taxon>Spiralia</taxon>
        <taxon>Lophotrochozoa</taxon>
        <taxon>Mollusca</taxon>
        <taxon>Cephalopoda</taxon>
        <taxon>Coleoidea</taxon>
        <taxon>Octopodiformes</taxon>
        <taxon>Octopoda</taxon>
        <taxon>Incirrata</taxon>
        <taxon>Octopodidae</taxon>
        <taxon>Octopus</taxon>
    </lineage>
</organism>
<feature type="transmembrane region" description="Helical" evidence="11">
    <location>
        <begin position="213"/>
        <end position="237"/>
    </location>
</feature>
<keyword evidence="5" id="KW-0808">Transferase</keyword>
<evidence type="ECO:0000256" key="9">
    <source>
        <dbReference type="ARBA" id="ARBA00023136"/>
    </source>
</evidence>
<dbReference type="PANTHER" id="PTHR22760:SF3">
    <property type="entry name" value="GPI MANNOSYLTRANSFERASE 4"/>
    <property type="match status" value="1"/>
</dbReference>
<protein>
    <recommendedName>
        <fullName evidence="11">Mannosyltransferase</fullName>
        <ecNumber evidence="11">2.4.1.-</ecNumber>
    </recommendedName>
</protein>
<evidence type="ECO:0000256" key="8">
    <source>
        <dbReference type="ARBA" id="ARBA00022989"/>
    </source>
</evidence>
<dbReference type="InterPro" id="IPR011990">
    <property type="entry name" value="TPR-like_helical_dom_sf"/>
</dbReference>
<evidence type="ECO:0000256" key="2">
    <source>
        <dbReference type="ARBA" id="ARBA00004687"/>
    </source>
</evidence>
<feature type="transmembrane region" description="Helical" evidence="11">
    <location>
        <begin position="300"/>
        <end position="326"/>
    </location>
</feature>
<evidence type="ECO:0000256" key="3">
    <source>
        <dbReference type="ARBA" id="ARBA00022502"/>
    </source>
</evidence>
<dbReference type="AlphaFoldDB" id="A0A7E6FHZ8"/>
<dbReference type="InterPro" id="IPR005599">
    <property type="entry name" value="GPI_mannosylTrfase"/>
</dbReference>
<feature type="transmembrane region" description="Helical" evidence="11">
    <location>
        <begin position="243"/>
        <end position="263"/>
    </location>
</feature>
<keyword evidence="7 11" id="KW-0256">Endoplasmic reticulum</keyword>
<keyword evidence="6 11" id="KW-0812">Transmembrane</keyword>
<accession>A0A7E6FHZ8</accession>
<comment type="similarity">
    <text evidence="10">Belongs to the glycosyltransferase 22 family. PIGZ subfamily.</text>
</comment>
<evidence type="ECO:0000256" key="1">
    <source>
        <dbReference type="ARBA" id="ARBA00004477"/>
    </source>
</evidence>
<evidence type="ECO:0000313" key="13">
    <source>
        <dbReference type="RefSeq" id="XP_036367391.1"/>
    </source>
</evidence>
<evidence type="ECO:0000256" key="10">
    <source>
        <dbReference type="ARBA" id="ARBA00038466"/>
    </source>
</evidence>
<comment type="pathway">
    <text evidence="2">Glycolipid biosynthesis; glycosylphosphatidylinositol-anchor biosynthesis.</text>
</comment>
<feature type="transmembrane region" description="Helical" evidence="11">
    <location>
        <begin position="369"/>
        <end position="389"/>
    </location>
</feature>
<comment type="subcellular location">
    <subcellularLocation>
        <location evidence="1 11">Endoplasmic reticulum membrane</location>
        <topology evidence="1 11">Multi-pass membrane protein</topology>
    </subcellularLocation>
</comment>
<keyword evidence="8 11" id="KW-1133">Transmembrane helix</keyword>
<dbReference type="RefSeq" id="XP_036367391.1">
    <property type="nucleotide sequence ID" value="XM_036511498.1"/>
</dbReference>
<keyword evidence="3" id="KW-0337">GPI-anchor biosynthesis</keyword>
<feature type="transmembrane region" description="Helical" evidence="11">
    <location>
        <begin position="120"/>
        <end position="141"/>
    </location>
</feature>
<feature type="transmembrane region" description="Helical" evidence="11">
    <location>
        <begin position="338"/>
        <end position="357"/>
    </location>
</feature>
<gene>
    <name evidence="13" type="primary">LOC118767229</name>
</gene>
<evidence type="ECO:0000256" key="7">
    <source>
        <dbReference type="ARBA" id="ARBA00022824"/>
    </source>
</evidence>
<keyword evidence="4 11" id="KW-0328">Glycosyltransferase</keyword>
<keyword evidence="12" id="KW-1185">Reference proteome</keyword>
<dbReference type="GO" id="GO:0006506">
    <property type="term" value="P:GPI anchor biosynthetic process"/>
    <property type="evidence" value="ECO:0007669"/>
    <property type="project" value="UniProtKB-KW"/>
</dbReference>
<evidence type="ECO:0000256" key="11">
    <source>
        <dbReference type="RuleBase" id="RU363075"/>
    </source>
</evidence>
<dbReference type="GO" id="GO:0005789">
    <property type="term" value="C:endoplasmic reticulum membrane"/>
    <property type="evidence" value="ECO:0007669"/>
    <property type="project" value="UniProtKB-SubCell"/>
</dbReference>
<dbReference type="EC" id="2.4.1.-" evidence="11"/>
<evidence type="ECO:0000256" key="5">
    <source>
        <dbReference type="ARBA" id="ARBA00022679"/>
    </source>
</evidence>
<dbReference type="Proteomes" id="UP000515154">
    <property type="component" value="Linkage group LG20"/>
</dbReference>
<evidence type="ECO:0000256" key="6">
    <source>
        <dbReference type="ARBA" id="ARBA00022692"/>
    </source>
</evidence>
<evidence type="ECO:0000313" key="12">
    <source>
        <dbReference type="Proteomes" id="UP000515154"/>
    </source>
</evidence>
<sequence length="690" mass="80252">MAAIFGFTRPCFFQNLHHNTLKSFRTHFSDFSIDVLLQLYQGLWFLDINPLFQVSPQENIQIWKTTHATITSFLPWSVYKFSREAYKSHDLAVIACILAAFSVHLSVFGTHTLISTFLSPFVFLSLSVIWRTLCSDLLCFYTKNTIKVNRNGTVDIRENRNISWNKDVLKRISKKTDAEKIYRDKNNTGNDNTIIEVIGKHLRNFGTGIMIGILLYIRIDLLVFYTAIFCPVLSWYISKWRLFFQQFIIITFGVLLGIVIGAIDDYYTYGKFFISPKQWFLFNVISDHSNMFFGQFSISFYFINIVLHNAAVILMLVLTFLTILVVKVRTFKISNPFVYHYTNTSLFLSSSAIIVLFTFSLKGHKEMRFLHNFVVLVLIVYASTLKTILHCICSKVVSKTSKTTLNSSLVFLLLVYVKHQWNLFPSGKSTADWSYSDNFESGNINQCLYYVHLEDDVTGVFLDESLYFSGAYSLLHRDVPFLPLIHMEFYEFSKESRIPIKYQFEWLKVDKANKPTTHVSVISNISDYVSVHNTPYLIKKLMKNNVYNYLIVKKFQKFIDFGFKLVFQSGMIKVLKKVNNITSKKNFKDFLNPFSSISESNLTLNDIFLHEGHFLYSLGQYEKAEQRLLAALQYAPIRVATYQLLFNIYQNFGKFNESNHYWNVCAKLFGEEGCRKPVEFVDLQKLSSNR</sequence>
<feature type="transmembrane region" description="Helical" evidence="11">
    <location>
        <begin position="91"/>
        <end position="114"/>
    </location>
</feature>
<dbReference type="KEGG" id="osn:118767229"/>
<dbReference type="PANTHER" id="PTHR22760">
    <property type="entry name" value="GLYCOSYLTRANSFERASE"/>
    <property type="match status" value="1"/>
</dbReference>
<reference evidence="13" key="1">
    <citation type="submission" date="2025-08" db="UniProtKB">
        <authorList>
            <consortium name="RefSeq"/>
        </authorList>
    </citation>
    <scope>IDENTIFICATION</scope>
</reference>
<dbReference type="GO" id="GO:0000026">
    <property type="term" value="F:alpha-1,2-mannosyltransferase activity"/>
    <property type="evidence" value="ECO:0007669"/>
    <property type="project" value="TreeGrafter"/>
</dbReference>
<name>A0A7E6FHZ8_9MOLL</name>
<dbReference type="Gene3D" id="1.25.40.10">
    <property type="entry name" value="Tetratricopeptide repeat domain"/>
    <property type="match status" value="1"/>
</dbReference>
<dbReference type="Pfam" id="PF03901">
    <property type="entry name" value="Glyco_transf_22"/>
    <property type="match status" value="1"/>
</dbReference>
<proteinExistence type="inferred from homology"/>